<dbReference type="RefSeq" id="WP_203733837.1">
    <property type="nucleotide sequence ID" value="NZ_BAAATX010000036.1"/>
</dbReference>
<proteinExistence type="predicted"/>
<evidence type="ECO:0000259" key="1">
    <source>
        <dbReference type="Pfam" id="PF05899"/>
    </source>
</evidence>
<organism evidence="2 3">
    <name type="scientific">Paractinoplanes durhamensis</name>
    <dbReference type="NCBI Taxonomy" id="113563"/>
    <lineage>
        <taxon>Bacteria</taxon>
        <taxon>Bacillati</taxon>
        <taxon>Actinomycetota</taxon>
        <taxon>Actinomycetes</taxon>
        <taxon>Micromonosporales</taxon>
        <taxon>Micromonosporaceae</taxon>
        <taxon>Paractinoplanes</taxon>
    </lineage>
</organism>
<dbReference type="EMBL" id="BOML01000058">
    <property type="protein sequence ID" value="GIE05977.1"/>
    <property type="molecule type" value="Genomic_DNA"/>
</dbReference>
<evidence type="ECO:0000313" key="3">
    <source>
        <dbReference type="Proteomes" id="UP000637628"/>
    </source>
</evidence>
<comment type="caution">
    <text evidence="2">The sequence shown here is derived from an EMBL/GenBank/DDBJ whole genome shotgun (WGS) entry which is preliminary data.</text>
</comment>
<dbReference type="Gene3D" id="2.60.120.10">
    <property type="entry name" value="Jelly Rolls"/>
    <property type="match status" value="1"/>
</dbReference>
<dbReference type="Proteomes" id="UP000637628">
    <property type="component" value="Unassembled WGS sequence"/>
</dbReference>
<dbReference type="PANTHER" id="PTHR40943:SF1">
    <property type="entry name" value="CYTOPLASMIC PROTEIN"/>
    <property type="match status" value="1"/>
</dbReference>
<dbReference type="InterPro" id="IPR008579">
    <property type="entry name" value="UGlyAH_Cupin_dom"/>
</dbReference>
<dbReference type="PANTHER" id="PTHR40943">
    <property type="entry name" value="CYTOPLASMIC PROTEIN-RELATED"/>
    <property type="match status" value="1"/>
</dbReference>
<dbReference type="SUPFAM" id="SSF51182">
    <property type="entry name" value="RmlC-like cupins"/>
    <property type="match status" value="1"/>
</dbReference>
<accession>A0ABQ3Z815</accession>
<dbReference type="InterPro" id="IPR014710">
    <property type="entry name" value="RmlC-like_jellyroll"/>
</dbReference>
<dbReference type="InterPro" id="IPR011051">
    <property type="entry name" value="RmlC_Cupin_sf"/>
</dbReference>
<sequence>MEIFRLADIAVDHSPAGDDEVVAGAPTLGATPITRLGGTEVEVGVWEMSVGAVRDVEVDEVFLLLAGAATITVDGAAPVAISAGDLVRLTAGTKTVWEVSAPLRKLYVA</sequence>
<evidence type="ECO:0000313" key="2">
    <source>
        <dbReference type="EMBL" id="GIE05977.1"/>
    </source>
</evidence>
<protein>
    <submittedName>
        <fullName evidence="2">Cupin</fullName>
    </submittedName>
</protein>
<name>A0ABQ3Z815_9ACTN</name>
<feature type="domain" description="(S)-ureidoglycine aminohydrolase cupin" evidence="1">
    <location>
        <begin position="41"/>
        <end position="107"/>
    </location>
</feature>
<reference evidence="2 3" key="1">
    <citation type="submission" date="2021-01" db="EMBL/GenBank/DDBJ databases">
        <title>Whole genome shotgun sequence of Actinoplanes durhamensis NBRC 14914.</title>
        <authorList>
            <person name="Komaki H."/>
            <person name="Tamura T."/>
        </authorList>
    </citation>
    <scope>NUCLEOTIDE SEQUENCE [LARGE SCALE GENOMIC DNA]</scope>
    <source>
        <strain evidence="2 3">NBRC 14914</strain>
    </source>
</reference>
<keyword evidence="3" id="KW-1185">Reference proteome</keyword>
<gene>
    <name evidence="2" type="ORF">Adu01nite_73270</name>
</gene>
<dbReference type="Pfam" id="PF05899">
    <property type="entry name" value="Cupin_3"/>
    <property type="match status" value="1"/>
</dbReference>